<proteinExistence type="predicted"/>
<dbReference type="Proteomes" id="UP000318080">
    <property type="component" value="Unassembled WGS sequence"/>
</dbReference>
<accession>A0A540R950</accession>
<protein>
    <submittedName>
        <fullName evidence="3">CAP domain-containing protein</fullName>
    </submittedName>
</protein>
<dbReference type="CDD" id="cd05379">
    <property type="entry name" value="CAP_bacterial"/>
    <property type="match status" value="1"/>
</dbReference>
<comment type="caution">
    <text evidence="3">The sequence shown here is derived from an EMBL/GenBank/DDBJ whole genome shotgun (WGS) entry which is preliminary data.</text>
</comment>
<dbReference type="InterPro" id="IPR035940">
    <property type="entry name" value="CAP_sf"/>
</dbReference>
<feature type="chain" id="PRO_5022101447" evidence="1">
    <location>
        <begin position="27"/>
        <end position="186"/>
    </location>
</feature>
<dbReference type="RefSeq" id="WP_066492634.1">
    <property type="nucleotide sequence ID" value="NZ_JADPQA010000013.1"/>
</dbReference>
<evidence type="ECO:0000259" key="2">
    <source>
        <dbReference type="Pfam" id="PF00188"/>
    </source>
</evidence>
<evidence type="ECO:0000256" key="1">
    <source>
        <dbReference type="SAM" id="SignalP"/>
    </source>
</evidence>
<gene>
    <name evidence="3" type="ORF">EJK80_05005</name>
</gene>
<evidence type="ECO:0000313" key="4">
    <source>
        <dbReference type="Proteomes" id="UP000318080"/>
    </source>
</evidence>
<reference evidence="3 4" key="1">
    <citation type="submission" date="2019-06" db="EMBL/GenBank/DDBJ databases">
        <title>Draft genome of C. phoceense Strain 272.</title>
        <authorList>
            <person name="Pacheco L.G.C."/>
            <person name="Barberis C.M."/>
            <person name="Almuzara M.N."/>
            <person name="Traglia G.M."/>
            <person name="Santos C.S."/>
            <person name="Rocha D.J.P.G."/>
            <person name="Aguiar E.R.G.R."/>
            <person name="Vay C.A."/>
        </authorList>
    </citation>
    <scope>NUCLEOTIDE SEQUENCE [LARGE SCALE GENOMIC DNA]</scope>
    <source>
        <strain evidence="3 4">272</strain>
    </source>
</reference>
<keyword evidence="1" id="KW-0732">Signal</keyword>
<feature type="signal peptide" evidence="1">
    <location>
        <begin position="1"/>
        <end position="26"/>
    </location>
</feature>
<dbReference type="Pfam" id="PF00188">
    <property type="entry name" value="CAP"/>
    <property type="match status" value="1"/>
</dbReference>
<feature type="domain" description="SCP" evidence="2">
    <location>
        <begin position="84"/>
        <end position="181"/>
    </location>
</feature>
<dbReference type="EMBL" id="VHIR01000005">
    <property type="protein sequence ID" value="TQE43894.1"/>
    <property type="molecule type" value="Genomic_DNA"/>
</dbReference>
<sequence>MRTPPALAAAALAATLTVGVSSPAQATVVDDVVATVMAQVNGLFSQIKLPSFAGLSSQAGSSTATGYRATRPDLEAVRGTVMTELNAYRVSHGRAPVAFNVRQANDAQGWADHLNAQGGTRIWHSGTDTFENIALTAGPDAHAPVRQWQASPTHNAVMLDPGLRVGGVGVAQNALGQYIVVLRGYF</sequence>
<dbReference type="Gene3D" id="3.40.33.10">
    <property type="entry name" value="CAP"/>
    <property type="match status" value="1"/>
</dbReference>
<keyword evidence="4" id="KW-1185">Reference proteome</keyword>
<dbReference type="AlphaFoldDB" id="A0A540R950"/>
<organism evidence="3 4">
    <name type="scientific">Corynebacterium phoceense</name>
    <dbReference type="NCBI Taxonomy" id="1686286"/>
    <lineage>
        <taxon>Bacteria</taxon>
        <taxon>Bacillati</taxon>
        <taxon>Actinomycetota</taxon>
        <taxon>Actinomycetes</taxon>
        <taxon>Mycobacteriales</taxon>
        <taxon>Corynebacteriaceae</taxon>
        <taxon>Corynebacterium</taxon>
    </lineage>
</organism>
<dbReference type="GeneID" id="79852128"/>
<dbReference type="SUPFAM" id="SSF55797">
    <property type="entry name" value="PR-1-like"/>
    <property type="match status" value="1"/>
</dbReference>
<evidence type="ECO:0000313" key="3">
    <source>
        <dbReference type="EMBL" id="TQE43894.1"/>
    </source>
</evidence>
<name>A0A540R950_9CORY</name>
<dbReference type="InterPro" id="IPR014044">
    <property type="entry name" value="CAP_dom"/>
</dbReference>